<evidence type="ECO:0000313" key="3">
    <source>
        <dbReference type="EMBL" id="KIW46722.1"/>
    </source>
</evidence>
<evidence type="ECO:0000313" key="4">
    <source>
        <dbReference type="Proteomes" id="UP000053342"/>
    </source>
</evidence>
<name>A0A0D2CA40_9EURO</name>
<accession>A0A0D2CA40</accession>
<dbReference type="Proteomes" id="UP000053342">
    <property type="component" value="Unassembled WGS sequence"/>
</dbReference>
<dbReference type="AlphaFoldDB" id="A0A0D2CA40"/>
<keyword evidence="4" id="KW-1185">Reference proteome</keyword>
<keyword evidence="2" id="KW-0472">Membrane</keyword>
<evidence type="ECO:0000256" key="1">
    <source>
        <dbReference type="SAM" id="MobiDB-lite"/>
    </source>
</evidence>
<feature type="region of interest" description="Disordered" evidence="1">
    <location>
        <begin position="86"/>
        <end position="111"/>
    </location>
</feature>
<dbReference type="GeneID" id="27354442"/>
<sequence>MKKFHFTKTHPCLLPACLPILLGLDFYLTIHNTLLQLLGALFQLQFQQSTHYQPPSRSSSSAESSATVMSYLRLIPDEHKEANILISDTAQSTSKDRSSTPTSEGSSTSSSRLLNSTAAFLVLTPCIGKKHNATVGTQDAEVPQPKSDVKL</sequence>
<feature type="transmembrane region" description="Helical" evidence="2">
    <location>
        <begin position="12"/>
        <end position="30"/>
    </location>
</feature>
<dbReference type="RefSeq" id="XP_016266938.1">
    <property type="nucleotide sequence ID" value="XM_016403041.1"/>
</dbReference>
<feature type="compositionally biased region" description="Low complexity" evidence="1">
    <location>
        <begin position="99"/>
        <end position="111"/>
    </location>
</feature>
<dbReference type="HOGENOM" id="CLU_1731479_0_0_1"/>
<keyword evidence="2" id="KW-1133">Transmembrane helix</keyword>
<gene>
    <name evidence="3" type="ORF">PV06_02368</name>
</gene>
<reference evidence="3 4" key="1">
    <citation type="submission" date="2015-01" db="EMBL/GenBank/DDBJ databases">
        <title>The Genome Sequence of Exophiala oligosperma CBS72588.</title>
        <authorList>
            <consortium name="The Broad Institute Genomics Platform"/>
            <person name="Cuomo C."/>
            <person name="de Hoog S."/>
            <person name="Gorbushina A."/>
            <person name="Stielow B."/>
            <person name="Teixiera M."/>
            <person name="Abouelleil A."/>
            <person name="Chapman S.B."/>
            <person name="Priest M."/>
            <person name="Young S.K."/>
            <person name="Wortman J."/>
            <person name="Nusbaum C."/>
            <person name="Birren B."/>
        </authorList>
    </citation>
    <scope>NUCLEOTIDE SEQUENCE [LARGE SCALE GENOMIC DNA]</scope>
    <source>
        <strain evidence="3 4">CBS 72588</strain>
    </source>
</reference>
<organism evidence="3 4">
    <name type="scientific">Exophiala oligosperma</name>
    <dbReference type="NCBI Taxonomy" id="215243"/>
    <lineage>
        <taxon>Eukaryota</taxon>
        <taxon>Fungi</taxon>
        <taxon>Dikarya</taxon>
        <taxon>Ascomycota</taxon>
        <taxon>Pezizomycotina</taxon>
        <taxon>Eurotiomycetes</taxon>
        <taxon>Chaetothyriomycetidae</taxon>
        <taxon>Chaetothyriales</taxon>
        <taxon>Herpotrichiellaceae</taxon>
        <taxon>Exophiala</taxon>
    </lineage>
</organism>
<keyword evidence="2" id="KW-0812">Transmembrane</keyword>
<dbReference type="EMBL" id="KN847333">
    <property type="protein sequence ID" value="KIW46722.1"/>
    <property type="molecule type" value="Genomic_DNA"/>
</dbReference>
<evidence type="ECO:0000256" key="2">
    <source>
        <dbReference type="SAM" id="Phobius"/>
    </source>
</evidence>
<protein>
    <submittedName>
        <fullName evidence="3">Uncharacterized protein</fullName>
    </submittedName>
</protein>
<proteinExistence type="predicted"/>
<dbReference type="VEuPathDB" id="FungiDB:PV06_02368"/>